<protein>
    <submittedName>
        <fullName evidence="3">Pheromone-binding protein-related protein 4</fullName>
    </submittedName>
</protein>
<keyword evidence="1 2" id="KW-0732">Signal</keyword>
<dbReference type="GO" id="GO:0007608">
    <property type="term" value="P:sensory perception of smell"/>
    <property type="evidence" value="ECO:0007669"/>
    <property type="project" value="TreeGrafter"/>
</dbReference>
<dbReference type="GO" id="GO:0005549">
    <property type="term" value="F:odorant binding"/>
    <property type="evidence" value="ECO:0007669"/>
    <property type="project" value="InterPro"/>
</dbReference>
<evidence type="ECO:0000256" key="1">
    <source>
        <dbReference type="ARBA" id="ARBA00022729"/>
    </source>
</evidence>
<evidence type="ECO:0000256" key="2">
    <source>
        <dbReference type="SAM" id="SignalP"/>
    </source>
</evidence>
<organism evidence="3 4">
    <name type="scientific">Zootermopsis nevadensis</name>
    <name type="common">Dampwood termite</name>
    <dbReference type="NCBI Taxonomy" id="136037"/>
    <lineage>
        <taxon>Eukaryota</taxon>
        <taxon>Metazoa</taxon>
        <taxon>Ecdysozoa</taxon>
        <taxon>Arthropoda</taxon>
        <taxon>Hexapoda</taxon>
        <taxon>Insecta</taxon>
        <taxon>Pterygota</taxon>
        <taxon>Neoptera</taxon>
        <taxon>Polyneoptera</taxon>
        <taxon>Dictyoptera</taxon>
        <taxon>Blattodea</taxon>
        <taxon>Blattoidea</taxon>
        <taxon>Termitoidae</taxon>
        <taxon>Termopsidae</taxon>
        <taxon>Zootermopsis</taxon>
    </lineage>
</organism>
<feature type="signal peptide" evidence="2">
    <location>
        <begin position="1"/>
        <end position="20"/>
    </location>
</feature>
<reference evidence="3 4" key="1">
    <citation type="journal article" date="2014" name="Nat. Commun.">
        <title>Molecular traces of alternative social organization in a termite genome.</title>
        <authorList>
            <person name="Terrapon N."/>
            <person name="Li C."/>
            <person name="Robertson H.M."/>
            <person name="Ji L."/>
            <person name="Meng X."/>
            <person name="Booth W."/>
            <person name="Chen Z."/>
            <person name="Childers C.P."/>
            <person name="Glastad K.M."/>
            <person name="Gokhale K."/>
            <person name="Gowin J."/>
            <person name="Gronenberg W."/>
            <person name="Hermansen R.A."/>
            <person name="Hu H."/>
            <person name="Hunt B.G."/>
            <person name="Huylmans A.K."/>
            <person name="Khalil S.M."/>
            <person name="Mitchell R.D."/>
            <person name="Munoz-Torres M.C."/>
            <person name="Mustard J.A."/>
            <person name="Pan H."/>
            <person name="Reese J.T."/>
            <person name="Scharf M.E."/>
            <person name="Sun F."/>
            <person name="Vogel H."/>
            <person name="Xiao J."/>
            <person name="Yang W."/>
            <person name="Yang Z."/>
            <person name="Yang Z."/>
            <person name="Zhou J."/>
            <person name="Zhu J."/>
            <person name="Brent C.S."/>
            <person name="Elsik C.G."/>
            <person name="Goodisman M.A."/>
            <person name="Liberles D.A."/>
            <person name="Roe R.M."/>
            <person name="Vargo E.L."/>
            <person name="Vilcinskas A."/>
            <person name="Wang J."/>
            <person name="Bornberg-Bauer E."/>
            <person name="Korb J."/>
            <person name="Zhang G."/>
            <person name="Liebig J."/>
        </authorList>
    </citation>
    <scope>NUCLEOTIDE SEQUENCE [LARGE SCALE GENOMIC DNA]</scope>
    <source>
        <tissue evidence="3">Whole organism</tissue>
    </source>
</reference>
<dbReference type="OMA" id="CKCERSY"/>
<dbReference type="InterPro" id="IPR006170">
    <property type="entry name" value="PBP/GOBP"/>
</dbReference>
<dbReference type="PANTHER" id="PTHR11857">
    <property type="entry name" value="ODORANT BINDING PROTEIN-RELATED"/>
    <property type="match status" value="1"/>
</dbReference>
<evidence type="ECO:0000313" key="4">
    <source>
        <dbReference type="Proteomes" id="UP000027135"/>
    </source>
</evidence>
<dbReference type="Proteomes" id="UP000027135">
    <property type="component" value="Unassembled WGS sequence"/>
</dbReference>
<sequence>MLISAFPHFIIFVFAARVHAYDSTLNDVRIQCNETFPISYEYDVHLMNFGSFPDESDQTSMCFIHCVMDKTGMMDTEGTFHKNTVVEKLQGFPNDTEIPDLEEIVEHCVTETDQEELCERAYGFGKCLMIEEIQRHGEAQEEE</sequence>
<dbReference type="InterPro" id="IPR036728">
    <property type="entry name" value="PBP_GOBP_sf"/>
</dbReference>
<dbReference type="InParanoid" id="A0A067RDC4"/>
<dbReference type="FunCoup" id="A0A067RDC4">
    <property type="interactions" value="19"/>
</dbReference>
<proteinExistence type="predicted"/>
<evidence type="ECO:0000313" key="3">
    <source>
        <dbReference type="EMBL" id="KDR21034.1"/>
    </source>
</evidence>
<dbReference type="SMART" id="SM00708">
    <property type="entry name" value="PhBP"/>
    <property type="match status" value="1"/>
</dbReference>
<dbReference type="SUPFAM" id="SSF47565">
    <property type="entry name" value="Insect pheromone/odorant-binding proteins"/>
    <property type="match status" value="1"/>
</dbReference>
<keyword evidence="4" id="KW-1185">Reference proteome</keyword>
<feature type="chain" id="PRO_5001648509" evidence="2">
    <location>
        <begin position="21"/>
        <end position="143"/>
    </location>
</feature>
<dbReference type="GO" id="GO:0005615">
    <property type="term" value="C:extracellular space"/>
    <property type="evidence" value="ECO:0007669"/>
    <property type="project" value="TreeGrafter"/>
</dbReference>
<dbReference type="OrthoDB" id="8184571at2759"/>
<dbReference type="AlphaFoldDB" id="A0A067RDC4"/>
<dbReference type="CDD" id="cd23992">
    <property type="entry name" value="PBP_GOBP"/>
    <property type="match status" value="1"/>
</dbReference>
<name>A0A067RDC4_ZOONE</name>
<dbReference type="EMBL" id="KK852575">
    <property type="protein sequence ID" value="KDR21034.1"/>
    <property type="molecule type" value="Genomic_DNA"/>
</dbReference>
<accession>A0A067RDC4</accession>
<dbReference type="Pfam" id="PF01395">
    <property type="entry name" value="PBP_GOBP"/>
    <property type="match status" value="1"/>
</dbReference>
<gene>
    <name evidence="3" type="ORF">L798_04547</name>
</gene>
<dbReference type="STRING" id="136037.A0A067RDC4"/>
<dbReference type="Gene3D" id="1.10.238.20">
    <property type="entry name" value="Pheromone/general odorant binding protein domain"/>
    <property type="match status" value="1"/>
</dbReference>